<name>A0ABT5UV08_EUBLI</name>
<feature type="transmembrane region" description="Helical" evidence="2">
    <location>
        <begin position="120"/>
        <end position="142"/>
    </location>
</feature>
<keyword evidence="2" id="KW-0812">Transmembrane</keyword>
<dbReference type="RefSeq" id="WP_274703027.1">
    <property type="nucleotide sequence ID" value="NZ_JAQSVD010000018.1"/>
</dbReference>
<organism evidence="3 4">
    <name type="scientific">Eubacterium limosum</name>
    <dbReference type="NCBI Taxonomy" id="1736"/>
    <lineage>
        <taxon>Bacteria</taxon>
        <taxon>Bacillati</taxon>
        <taxon>Bacillota</taxon>
        <taxon>Clostridia</taxon>
        <taxon>Eubacteriales</taxon>
        <taxon>Eubacteriaceae</taxon>
        <taxon>Eubacterium</taxon>
    </lineage>
</organism>
<dbReference type="Proteomes" id="UP001215087">
    <property type="component" value="Unassembled WGS sequence"/>
</dbReference>
<proteinExistence type="predicted"/>
<feature type="compositionally biased region" description="Polar residues" evidence="1">
    <location>
        <begin position="92"/>
        <end position="103"/>
    </location>
</feature>
<keyword evidence="2" id="KW-0472">Membrane</keyword>
<dbReference type="EMBL" id="JAQSVD010000018">
    <property type="protein sequence ID" value="MDE1472721.1"/>
    <property type="molecule type" value="Genomic_DNA"/>
</dbReference>
<evidence type="ECO:0000256" key="2">
    <source>
        <dbReference type="SAM" id="Phobius"/>
    </source>
</evidence>
<sequence length="225" mass="25378">MKKSFTVKGNLEKWFDCSEKALNVMGVSNIEVDDMFFQIIGNDPNFGRIEISFSENGENSIQLSIEAAQQEIIDQYKKAVSAQLKKKETAPSEPNTVKPNTSSLKKESITKTSLPKGLKIGLSVIFNLGILFFIVVSLTTFVSGDASKYGWYSLRFPLFSLFLALWVFYFWDIHTLVLKKHLNQTTKIVVIIIGVILMFYTFYLGTLPVVPDVDLFAMGSLYLTN</sequence>
<protein>
    <recommendedName>
        <fullName evidence="5">DUF2007 domain-containing protein</fullName>
    </recommendedName>
</protein>
<accession>A0ABT5UV08</accession>
<evidence type="ECO:0000313" key="4">
    <source>
        <dbReference type="Proteomes" id="UP001215087"/>
    </source>
</evidence>
<evidence type="ECO:0000256" key="1">
    <source>
        <dbReference type="SAM" id="MobiDB-lite"/>
    </source>
</evidence>
<keyword evidence="4" id="KW-1185">Reference proteome</keyword>
<reference evidence="3 4" key="1">
    <citation type="submission" date="2023-02" db="EMBL/GenBank/DDBJ databases">
        <title>Comparative genome analysis of Eubacterium limosum species.</title>
        <authorList>
            <person name="Bak J.E."/>
        </authorList>
    </citation>
    <scope>NUCLEOTIDE SEQUENCE [LARGE SCALE GENOMIC DNA]</scope>
    <source>
        <strain evidence="3 4">KGMB01548</strain>
    </source>
</reference>
<evidence type="ECO:0000313" key="3">
    <source>
        <dbReference type="EMBL" id="MDE1472721.1"/>
    </source>
</evidence>
<gene>
    <name evidence="3" type="ORF">PTZ04_20890</name>
</gene>
<feature type="transmembrane region" description="Helical" evidence="2">
    <location>
        <begin position="188"/>
        <end position="210"/>
    </location>
</feature>
<feature type="transmembrane region" description="Helical" evidence="2">
    <location>
        <begin position="154"/>
        <end position="176"/>
    </location>
</feature>
<comment type="caution">
    <text evidence="3">The sequence shown here is derived from an EMBL/GenBank/DDBJ whole genome shotgun (WGS) entry which is preliminary data.</text>
</comment>
<evidence type="ECO:0008006" key="5">
    <source>
        <dbReference type="Google" id="ProtNLM"/>
    </source>
</evidence>
<keyword evidence="2" id="KW-1133">Transmembrane helix</keyword>
<feature type="region of interest" description="Disordered" evidence="1">
    <location>
        <begin position="85"/>
        <end position="104"/>
    </location>
</feature>